<gene>
    <name evidence="2" type="ORF">ZA01_05485</name>
</gene>
<reference evidence="2 3" key="1">
    <citation type="submission" date="2019-07" db="EMBL/GenBank/DDBJ databases">
        <title>Rapid identification of Enteric Bacteria from Whole Genome Sequences (WGS) using Average Nucleotide Identity (ANI).</title>
        <authorList>
            <person name="Lane C."/>
        </authorList>
    </citation>
    <scope>NUCLEOTIDE SEQUENCE [LARGE SCALE GENOMIC DNA]</scope>
    <source>
        <strain evidence="2 3">2011D-8905</strain>
    </source>
</reference>
<organism evidence="2 3">
    <name type="scientific">Campylobacter insulaenigrae</name>
    <dbReference type="NCBI Taxonomy" id="260714"/>
    <lineage>
        <taxon>Bacteria</taxon>
        <taxon>Pseudomonadati</taxon>
        <taxon>Campylobacterota</taxon>
        <taxon>Epsilonproteobacteria</taxon>
        <taxon>Campylobacterales</taxon>
        <taxon>Campylobacteraceae</taxon>
        <taxon>Campylobacter</taxon>
    </lineage>
</organism>
<dbReference type="InterPro" id="IPR003781">
    <property type="entry name" value="CoA-bd"/>
</dbReference>
<dbReference type="InterPro" id="IPR036291">
    <property type="entry name" value="NAD(P)-bd_dom_sf"/>
</dbReference>
<evidence type="ECO:0000313" key="3">
    <source>
        <dbReference type="Proteomes" id="UP000321614"/>
    </source>
</evidence>
<evidence type="ECO:0000313" key="2">
    <source>
        <dbReference type="EMBL" id="TWO24705.1"/>
    </source>
</evidence>
<dbReference type="SUPFAM" id="SSF51735">
    <property type="entry name" value="NAD(P)-binding Rossmann-fold domains"/>
    <property type="match status" value="1"/>
</dbReference>
<name>A0ABY3G3K8_9BACT</name>
<feature type="domain" description="CoA-binding" evidence="1">
    <location>
        <begin position="1"/>
        <end position="90"/>
    </location>
</feature>
<dbReference type="Proteomes" id="UP000321614">
    <property type="component" value="Unassembled WGS sequence"/>
</dbReference>
<proteinExistence type="predicted"/>
<dbReference type="EMBL" id="VOAW01000015">
    <property type="protein sequence ID" value="TWO24705.1"/>
    <property type="molecule type" value="Genomic_DNA"/>
</dbReference>
<dbReference type="PANTHER" id="PTHR33303:SF2">
    <property type="entry name" value="COA-BINDING DOMAIN-CONTAINING PROTEIN"/>
    <property type="match status" value="1"/>
</dbReference>
<dbReference type="PANTHER" id="PTHR33303">
    <property type="entry name" value="CYTOPLASMIC PROTEIN-RELATED"/>
    <property type="match status" value="1"/>
</dbReference>
<dbReference type="Gene3D" id="3.40.50.720">
    <property type="entry name" value="NAD(P)-binding Rossmann-like Domain"/>
    <property type="match status" value="1"/>
</dbReference>
<dbReference type="SMART" id="SM00881">
    <property type="entry name" value="CoA_binding"/>
    <property type="match status" value="1"/>
</dbReference>
<keyword evidence="3" id="KW-1185">Reference proteome</keyword>
<protein>
    <submittedName>
        <fullName evidence="2">CoA-binding protein</fullName>
    </submittedName>
</protein>
<accession>A0ABY3G3K8</accession>
<comment type="caution">
    <text evidence="2">The sequence shown here is derived from an EMBL/GenBank/DDBJ whole genome shotgun (WGS) entry which is preliminary data.</text>
</comment>
<sequence>MKNIAIIGLSPDKNKASHIVGKYLQEKSYKIYPVYPKEEIILEEKVYRNLKDIPFIVDTVVMFRKANFAEEIFSDLVEKNIRNFWMQLGIINEKIYQECQKFHIACVQNKCIKIELEQRKINDRIK</sequence>
<dbReference type="Pfam" id="PF13380">
    <property type="entry name" value="CoA_binding_2"/>
    <property type="match status" value="1"/>
</dbReference>
<evidence type="ECO:0000259" key="1">
    <source>
        <dbReference type="SMART" id="SM00881"/>
    </source>
</evidence>
<dbReference type="RefSeq" id="WP_147501012.1">
    <property type="nucleotide sequence ID" value="NZ_JANPQO010000002.1"/>
</dbReference>